<dbReference type="CDD" id="cd03794">
    <property type="entry name" value="GT4_WbuB-like"/>
    <property type="match status" value="1"/>
</dbReference>
<dbReference type="SUPFAM" id="SSF53756">
    <property type="entry name" value="UDP-Glycosyltransferase/glycogen phosphorylase"/>
    <property type="match status" value="1"/>
</dbReference>
<dbReference type="InterPro" id="IPR050194">
    <property type="entry name" value="Glycosyltransferase_grp1"/>
</dbReference>
<dbReference type="Pfam" id="PF13439">
    <property type="entry name" value="Glyco_transf_4"/>
    <property type="match status" value="1"/>
</dbReference>
<gene>
    <name evidence="3" type="ORF">MFLO_09772</name>
</gene>
<proteinExistence type="predicted"/>
<evidence type="ECO:0000313" key="3">
    <source>
        <dbReference type="EMBL" id="EUJ30974.1"/>
    </source>
</evidence>
<dbReference type="PANTHER" id="PTHR45947:SF3">
    <property type="entry name" value="SULFOQUINOVOSYL TRANSFERASE SQD2"/>
    <property type="match status" value="1"/>
</dbReference>
<dbReference type="InterPro" id="IPR001296">
    <property type="entry name" value="Glyco_trans_1"/>
</dbReference>
<organism evidence="3 4">
    <name type="scientific">Listeria floridensis FSL S10-1187</name>
    <dbReference type="NCBI Taxonomy" id="1265817"/>
    <lineage>
        <taxon>Bacteria</taxon>
        <taxon>Bacillati</taxon>
        <taxon>Bacillota</taxon>
        <taxon>Bacilli</taxon>
        <taxon>Bacillales</taxon>
        <taxon>Listeriaceae</taxon>
        <taxon>Listeria</taxon>
    </lineage>
</organism>
<sequence length="322" mass="37003">MKILYLHQYFATLTSSTAVRSYVFAKHFVEQGHEVVMVTTDSFMKSETAYKEEQGIKYYNIDGIDVRAVASEYSNYMGKSARIKEFLNFMRQAEKVGKQVEDVDIIFATSTPLTIGIPAMRLSKKLKVPFVFEVRDLWPEAPIEMGYIRSKPMIYALKKLEKRIYKKASYIISLSPGMEKGVLDTGISKEKVSVISNLADTELFQDKNIDESLREEIIQKYELQNKFIMTHIGAMGEANGLEYLLRGADILQKQGNDDIAILIVGDGKTKPGLEAYAKEHNLKKCYLHWRRSEETSSNLFKFSKYHDYKFLAQAYFSDKFSK</sequence>
<evidence type="ECO:0000259" key="2">
    <source>
        <dbReference type="Pfam" id="PF13439"/>
    </source>
</evidence>
<comment type="caution">
    <text evidence="3">The sequence shown here is derived from an EMBL/GenBank/DDBJ whole genome shotgun (WGS) entry which is preliminary data.</text>
</comment>
<protein>
    <submittedName>
        <fullName evidence="3">Group 1 glycosyl transferase</fullName>
    </submittedName>
</protein>
<dbReference type="Pfam" id="PF00534">
    <property type="entry name" value="Glycos_transf_1"/>
    <property type="match status" value="1"/>
</dbReference>
<dbReference type="PANTHER" id="PTHR45947">
    <property type="entry name" value="SULFOQUINOVOSYL TRANSFERASE SQD2"/>
    <property type="match status" value="1"/>
</dbReference>
<accession>A0ABN0REC7</accession>
<reference evidence="3 4" key="1">
    <citation type="journal article" date="2014" name="Int. J. Syst. Evol. Microbiol.">
        <title>Listeria floridensis sp. nov., Listeria aquatica sp. nov., Listeria cornellensis sp. nov., Listeria riparia sp. nov. and Listeria grandensis sp. nov., from agricultural and natural environments.</title>
        <authorList>
            <person name="den Bakker H.C."/>
            <person name="Warchocki S."/>
            <person name="Wright E.M."/>
            <person name="Allred A.F."/>
            <person name="Ahlstrom C."/>
            <person name="Manuel C.S."/>
            <person name="Stasiewicz M.J."/>
            <person name="Burrell A."/>
            <person name="Roof S."/>
            <person name="Strawn L."/>
            <person name="Fortes E.D."/>
            <person name="Nightingale K.K."/>
            <person name="Kephart D."/>
            <person name="Wiedmann M."/>
        </authorList>
    </citation>
    <scope>NUCLEOTIDE SEQUENCE [LARGE SCALE GENOMIC DNA]</scope>
    <source>
        <strain evidence="3 4">FSL S10-1187</strain>
    </source>
</reference>
<keyword evidence="3" id="KW-0808">Transferase</keyword>
<dbReference type="GO" id="GO:0016740">
    <property type="term" value="F:transferase activity"/>
    <property type="evidence" value="ECO:0007669"/>
    <property type="project" value="UniProtKB-KW"/>
</dbReference>
<dbReference type="RefSeq" id="WP_036097516.1">
    <property type="nucleotide sequence ID" value="NZ_AODF01000020.1"/>
</dbReference>
<feature type="domain" description="Glycosyl transferase family 1" evidence="1">
    <location>
        <begin position="214"/>
        <end position="301"/>
    </location>
</feature>
<dbReference type="EMBL" id="AODF01000020">
    <property type="protein sequence ID" value="EUJ30974.1"/>
    <property type="molecule type" value="Genomic_DNA"/>
</dbReference>
<dbReference type="Proteomes" id="UP000019249">
    <property type="component" value="Unassembled WGS sequence"/>
</dbReference>
<evidence type="ECO:0000313" key="4">
    <source>
        <dbReference type="Proteomes" id="UP000019249"/>
    </source>
</evidence>
<name>A0ABN0REC7_9LIST</name>
<feature type="domain" description="Glycosyltransferase subfamily 4-like N-terminal" evidence="2">
    <location>
        <begin position="22"/>
        <end position="202"/>
    </location>
</feature>
<keyword evidence="4" id="KW-1185">Reference proteome</keyword>
<dbReference type="InterPro" id="IPR028098">
    <property type="entry name" value="Glyco_trans_4-like_N"/>
</dbReference>
<evidence type="ECO:0000259" key="1">
    <source>
        <dbReference type="Pfam" id="PF00534"/>
    </source>
</evidence>
<dbReference type="Gene3D" id="3.40.50.2000">
    <property type="entry name" value="Glycogen Phosphorylase B"/>
    <property type="match status" value="2"/>
</dbReference>